<evidence type="ECO:0000313" key="3">
    <source>
        <dbReference type="EMBL" id="GCC17235.1"/>
    </source>
</evidence>
<organism evidence="3 4">
    <name type="scientific">Chiloscyllium punctatum</name>
    <name type="common">Brownbanded bambooshark</name>
    <name type="synonym">Hemiscyllium punctatum</name>
    <dbReference type="NCBI Taxonomy" id="137246"/>
    <lineage>
        <taxon>Eukaryota</taxon>
        <taxon>Metazoa</taxon>
        <taxon>Chordata</taxon>
        <taxon>Craniata</taxon>
        <taxon>Vertebrata</taxon>
        <taxon>Chondrichthyes</taxon>
        <taxon>Elasmobranchii</taxon>
        <taxon>Galeomorphii</taxon>
        <taxon>Galeoidea</taxon>
        <taxon>Orectolobiformes</taxon>
        <taxon>Hemiscylliidae</taxon>
        <taxon>Chiloscyllium</taxon>
    </lineage>
</organism>
<dbReference type="AlphaFoldDB" id="A0A401RGI1"/>
<evidence type="ECO:0000313" key="4">
    <source>
        <dbReference type="Proteomes" id="UP000287033"/>
    </source>
</evidence>
<feature type="compositionally biased region" description="Polar residues" evidence="1">
    <location>
        <begin position="93"/>
        <end position="104"/>
    </location>
</feature>
<feature type="compositionally biased region" description="Low complexity" evidence="1">
    <location>
        <begin position="110"/>
        <end position="121"/>
    </location>
</feature>
<accession>A0A401RGI1</accession>
<evidence type="ECO:0000259" key="2">
    <source>
        <dbReference type="PROSITE" id="PS50106"/>
    </source>
</evidence>
<evidence type="ECO:0000256" key="1">
    <source>
        <dbReference type="SAM" id="MobiDB-lite"/>
    </source>
</evidence>
<dbReference type="OrthoDB" id="6022242at2759"/>
<dbReference type="PANTHER" id="PTHR19964:SF94">
    <property type="entry name" value="SYNTAXIN-BINDING PROTEIN 4-LIKE"/>
    <property type="match status" value="1"/>
</dbReference>
<reference evidence="3 4" key="1">
    <citation type="journal article" date="2018" name="Nat. Ecol. Evol.">
        <title>Shark genomes provide insights into elasmobranch evolution and the origin of vertebrates.</title>
        <authorList>
            <person name="Hara Y"/>
            <person name="Yamaguchi K"/>
            <person name="Onimaru K"/>
            <person name="Kadota M"/>
            <person name="Koyanagi M"/>
            <person name="Keeley SD"/>
            <person name="Tatsumi K"/>
            <person name="Tanaka K"/>
            <person name="Motone F"/>
            <person name="Kageyama Y"/>
            <person name="Nozu R"/>
            <person name="Adachi N"/>
            <person name="Nishimura O"/>
            <person name="Nakagawa R"/>
            <person name="Tanegashima C"/>
            <person name="Kiyatake I"/>
            <person name="Matsumoto R"/>
            <person name="Murakumo K"/>
            <person name="Nishida K"/>
            <person name="Terakita A"/>
            <person name="Kuratani S"/>
            <person name="Sato K"/>
            <person name="Hyodo S Kuraku.S."/>
        </authorList>
    </citation>
    <scope>NUCLEOTIDE SEQUENCE [LARGE SCALE GENOMIC DNA]</scope>
</reference>
<proteinExistence type="predicted"/>
<dbReference type="PANTHER" id="PTHR19964">
    <property type="entry name" value="MULTIPLE PDZ DOMAIN PROTEIN"/>
    <property type="match status" value="1"/>
</dbReference>
<protein>
    <recommendedName>
        <fullName evidence="2">PDZ domain-containing protein</fullName>
    </recommendedName>
</protein>
<dbReference type="InterPro" id="IPR051342">
    <property type="entry name" value="PDZ_scaffold"/>
</dbReference>
<dbReference type="InterPro" id="IPR001478">
    <property type="entry name" value="PDZ"/>
</dbReference>
<dbReference type="STRING" id="137246.A0A401RGI1"/>
<dbReference type="EMBL" id="BEZZ01008113">
    <property type="protein sequence ID" value="GCC17235.1"/>
    <property type="molecule type" value="Genomic_DNA"/>
</dbReference>
<keyword evidence="4" id="KW-1185">Reference proteome</keyword>
<name>A0A401RGI1_CHIPU</name>
<feature type="compositionally biased region" description="Polar residues" evidence="1">
    <location>
        <begin position="122"/>
        <end position="135"/>
    </location>
</feature>
<dbReference type="PROSITE" id="PS50106">
    <property type="entry name" value="PDZ"/>
    <property type="match status" value="1"/>
</dbReference>
<sequence length="135" mass="14084">DGRLQPGDQLVSINKESLIAVTEEEAKSILTRLKLRSEGTVEIAFVRKSPQPSSACNMPNPRAQVIPSSPASTGNAESSLQSAPASLHPVMQSGLQPETDNTAAAKTHQGKSGSKKNSQSSELSPINSSPHPACA</sequence>
<dbReference type="InterPro" id="IPR036034">
    <property type="entry name" value="PDZ_sf"/>
</dbReference>
<dbReference type="Gene3D" id="2.30.42.10">
    <property type="match status" value="1"/>
</dbReference>
<feature type="region of interest" description="Disordered" evidence="1">
    <location>
        <begin position="49"/>
        <end position="135"/>
    </location>
</feature>
<feature type="non-terminal residue" evidence="3">
    <location>
        <position position="135"/>
    </location>
</feature>
<comment type="caution">
    <text evidence="3">The sequence shown here is derived from an EMBL/GenBank/DDBJ whole genome shotgun (WGS) entry which is preliminary data.</text>
</comment>
<feature type="compositionally biased region" description="Polar residues" evidence="1">
    <location>
        <begin position="66"/>
        <end position="84"/>
    </location>
</feature>
<gene>
    <name evidence="3" type="ORF">chiPu_0022473</name>
</gene>
<feature type="non-terminal residue" evidence="3">
    <location>
        <position position="1"/>
    </location>
</feature>
<dbReference type="SUPFAM" id="SSF50156">
    <property type="entry name" value="PDZ domain-like"/>
    <property type="match status" value="1"/>
</dbReference>
<feature type="domain" description="PDZ" evidence="2">
    <location>
        <begin position="1"/>
        <end position="30"/>
    </location>
</feature>
<dbReference type="Proteomes" id="UP000287033">
    <property type="component" value="Unassembled WGS sequence"/>
</dbReference>